<dbReference type="UniPathway" id="UPA00051">
    <property type="reaction ID" value="UER00462"/>
</dbReference>
<accession>A0A8J7Q654</accession>
<keyword evidence="8" id="KW-0028">Amino-acid biosynthesis</keyword>
<comment type="pathway">
    <text evidence="8">Amino-acid biosynthesis; L-threonine biosynthesis; L-threonine from L-aspartate: step 1/5.</text>
</comment>
<evidence type="ECO:0000256" key="4">
    <source>
        <dbReference type="ARBA" id="ARBA00022741"/>
    </source>
</evidence>
<organism evidence="10 11">
    <name type="scientific">Acanthopleuribacter pedis</name>
    <dbReference type="NCBI Taxonomy" id="442870"/>
    <lineage>
        <taxon>Bacteria</taxon>
        <taxon>Pseudomonadati</taxon>
        <taxon>Acidobacteriota</taxon>
        <taxon>Holophagae</taxon>
        <taxon>Acanthopleuribacterales</taxon>
        <taxon>Acanthopleuribacteraceae</taxon>
        <taxon>Acanthopleuribacter</taxon>
    </lineage>
</organism>
<evidence type="ECO:0000256" key="3">
    <source>
        <dbReference type="ARBA" id="ARBA00022679"/>
    </source>
</evidence>
<dbReference type="EC" id="2.7.2.4" evidence="7"/>
<dbReference type="NCBIfam" id="TIGR00657">
    <property type="entry name" value="asp_kinases"/>
    <property type="match status" value="1"/>
</dbReference>
<dbReference type="Gene3D" id="3.40.1160.10">
    <property type="entry name" value="Acetylglutamate kinase-like"/>
    <property type="match status" value="1"/>
</dbReference>
<dbReference type="UniPathway" id="UPA00034">
    <property type="reaction ID" value="UER00015"/>
</dbReference>
<dbReference type="InterPro" id="IPR042199">
    <property type="entry name" value="AsparK_Bifunc_asparK/hSer_DH"/>
</dbReference>
<feature type="domain" description="Aspartate/glutamate/uridylate kinase" evidence="9">
    <location>
        <begin position="6"/>
        <end position="303"/>
    </location>
</feature>
<comment type="similarity">
    <text evidence="2 7">Belongs to the aspartokinase family.</text>
</comment>
<dbReference type="Pfam" id="PF00696">
    <property type="entry name" value="AA_kinase"/>
    <property type="match status" value="1"/>
</dbReference>
<comment type="catalytic activity">
    <reaction evidence="7">
        <text>L-aspartate + ATP = 4-phospho-L-aspartate + ADP</text>
        <dbReference type="Rhea" id="RHEA:23776"/>
        <dbReference type="ChEBI" id="CHEBI:29991"/>
        <dbReference type="ChEBI" id="CHEBI:30616"/>
        <dbReference type="ChEBI" id="CHEBI:57535"/>
        <dbReference type="ChEBI" id="CHEBI:456216"/>
        <dbReference type="EC" id="2.7.2.4"/>
    </reaction>
</comment>
<dbReference type="Proteomes" id="UP000664417">
    <property type="component" value="Unassembled WGS sequence"/>
</dbReference>
<dbReference type="AlphaFoldDB" id="A0A8J7Q654"/>
<dbReference type="PANTHER" id="PTHR21499:SF59">
    <property type="entry name" value="ASPARTOKINASE"/>
    <property type="match status" value="1"/>
</dbReference>
<dbReference type="InterPro" id="IPR018042">
    <property type="entry name" value="Aspartate_kinase_CS"/>
</dbReference>
<dbReference type="GO" id="GO:0009089">
    <property type="term" value="P:lysine biosynthetic process via diaminopimelate"/>
    <property type="evidence" value="ECO:0007669"/>
    <property type="project" value="UniProtKB-UniPathway"/>
</dbReference>
<comment type="caution">
    <text evidence="10">The sequence shown here is derived from an EMBL/GenBank/DDBJ whole genome shotgun (WGS) entry which is preliminary data.</text>
</comment>
<protein>
    <recommendedName>
        <fullName evidence="7">Aspartokinase</fullName>
        <ecNumber evidence="7">2.7.2.4</ecNumber>
    </recommendedName>
</protein>
<dbReference type="SUPFAM" id="SSF53633">
    <property type="entry name" value="Carbamate kinase-like"/>
    <property type="match status" value="1"/>
</dbReference>
<keyword evidence="6" id="KW-0067">ATP-binding</keyword>
<dbReference type="Gene3D" id="1.20.120.1320">
    <property type="entry name" value="Aspartokinase, catalytic domain"/>
    <property type="match status" value="1"/>
</dbReference>
<comment type="pathway">
    <text evidence="1 8">Amino-acid biosynthesis; L-lysine biosynthesis via DAP pathway; (S)-tetrahydrodipicolinate from L-aspartate: step 1/4.</text>
</comment>
<dbReference type="InterPro" id="IPR001048">
    <property type="entry name" value="Asp/Glu/Uridylate_kinase"/>
</dbReference>
<evidence type="ECO:0000256" key="6">
    <source>
        <dbReference type="ARBA" id="ARBA00022840"/>
    </source>
</evidence>
<dbReference type="GO" id="GO:0009088">
    <property type="term" value="P:threonine biosynthetic process"/>
    <property type="evidence" value="ECO:0007669"/>
    <property type="project" value="UniProtKB-UniPathway"/>
</dbReference>
<dbReference type="InterPro" id="IPR036393">
    <property type="entry name" value="AceGlu_kinase-like_sf"/>
</dbReference>
<evidence type="ECO:0000259" key="9">
    <source>
        <dbReference type="Pfam" id="PF00696"/>
    </source>
</evidence>
<dbReference type="GO" id="GO:0004072">
    <property type="term" value="F:aspartate kinase activity"/>
    <property type="evidence" value="ECO:0007669"/>
    <property type="project" value="UniProtKB-EC"/>
</dbReference>
<dbReference type="PROSITE" id="PS00324">
    <property type="entry name" value="ASPARTOKINASE"/>
    <property type="match status" value="1"/>
</dbReference>
<dbReference type="RefSeq" id="WP_207858685.1">
    <property type="nucleotide sequence ID" value="NZ_JAFREP010000007.1"/>
</dbReference>
<comment type="pathway">
    <text evidence="8">Amino-acid biosynthesis; L-methionine biosynthesis via de novo pathway; L-homoserine from L-aspartate: step 1/3.</text>
</comment>
<evidence type="ECO:0000256" key="8">
    <source>
        <dbReference type="RuleBase" id="RU004249"/>
    </source>
</evidence>
<evidence type="ECO:0000256" key="2">
    <source>
        <dbReference type="ARBA" id="ARBA00010122"/>
    </source>
</evidence>
<proteinExistence type="inferred from homology"/>
<dbReference type="GO" id="GO:0005829">
    <property type="term" value="C:cytosol"/>
    <property type="evidence" value="ECO:0007669"/>
    <property type="project" value="TreeGrafter"/>
</dbReference>
<dbReference type="PANTHER" id="PTHR21499">
    <property type="entry name" value="ASPARTATE KINASE"/>
    <property type="match status" value="1"/>
</dbReference>
<keyword evidence="11" id="KW-1185">Reference proteome</keyword>
<name>A0A8J7Q654_9BACT</name>
<sequence>MLESRKCVVYKFGGTSVAHPENLGRLVQLVHGEEHRCVLLVVSALAGVTNLLVEMGELLAAKHTPDQKAQLNHRLQAVEEKHLTLFTQCAQDAWLKIITTDFQTEFRALSAWIQELGKRNAAGSPAQAADIDQILFYGERFSSKFIHSLLLAHQPPGQAEINWVDARRLIATDERHGDASPLWARSRECIEHHLTPILAHSQVVITQGFTGANKDGRTTTLGRGGSDFSATFLAAALEADEAQIWSDVDGILTADPRTVDHVTTIHHLSYNQAESVARLGAKVLHPRCIAPVKKANIPLRVRNTARPEHPGTSINQSLPAERRTLITGKEEALLFHQERPLDQGVGWPSGEWQKLPSGHPPLAMSYAGHEWTIVSEDLPDWRHWWNHARHREAAAEAGRHRAPAGITPCAFIYVMCTRAGEASPTARALHILQNQTLLFHSRSADETSLALAVPRADFDSTVQLLHLALVQSEDPETEPLTAELSSV</sequence>
<dbReference type="GO" id="GO:0009090">
    <property type="term" value="P:homoserine biosynthetic process"/>
    <property type="evidence" value="ECO:0007669"/>
    <property type="project" value="TreeGrafter"/>
</dbReference>
<dbReference type="GO" id="GO:0005524">
    <property type="term" value="F:ATP binding"/>
    <property type="evidence" value="ECO:0007669"/>
    <property type="project" value="UniProtKB-KW"/>
</dbReference>
<evidence type="ECO:0000256" key="5">
    <source>
        <dbReference type="ARBA" id="ARBA00022777"/>
    </source>
</evidence>
<dbReference type="EMBL" id="JAFREP010000007">
    <property type="protein sequence ID" value="MBO1318867.1"/>
    <property type="molecule type" value="Genomic_DNA"/>
</dbReference>
<keyword evidence="3 7" id="KW-0808">Transferase</keyword>
<reference evidence="10" key="1">
    <citation type="submission" date="2021-03" db="EMBL/GenBank/DDBJ databases">
        <authorList>
            <person name="Wang G."/>
        </authorList>
    </citation>
    <scope>NUCLEOTIDE SEQUENCE</scope>
    <source>
        <strain evidence="10">KCTC 12899</strain>
    </source>
</reference>
<evidence type="ECO:0000256" key="7">
    <source>
        <dbReference type="RuleBase" id="RU003448"/>
    </source>
</evidence>
<evidence type="ECO:0000256" key="1">
    <source>
        <dbReference type="ARBA" id="ARBA00004766"/>
    </source>
</evidence>
<dbReference type="InterPro" id="IPR001341">
    <property type="entry name" value="Asp_kinase"/>
</dbReference>
<dbReference type="UniPathway" id="UPA00050">
    <property type="reaction ID" value="UER00461"/>
</dbReference>
<gene>
    <name evidence="10" type="ORF">J3U88_10385</name>
</gene>
<evidence type="ECO:0000313" key="11">
    <source>
        <dbReference type="Proteomes" id="UP000664417"/>
    </source>
</evidence>
<evidence type="ECO:0000313" key="10">
    <source>
        <dbReference type="EMBL" id="MBO1318867.1"/>
    </source>
</evidence>
<keyword evidence="5 7" id="KW-0418">Kinase</keyword>
<keyword evidence="4" id="KW-0547">Nucleotide-binding</keyword>